<evidence type="ECO:0000313" key="3">
    <source>
        <dbReference type="Proteomes" id="UP000190626"/>
    </source>
</evidence>
<comment type="caution">
    <text evidence="2">The sequence shown here is derived from an EMBL/GenBank/DDBJ whole genome shotgun (WGS) entry which is preliminary data.</text>
</comment>
<keyword evidence="3" id="KW-1185">Reference proteome</keyword>
<dbReference type="RefSeq" id="WP_079419256.1">
    <property type="nucleotide sequence ID" value="NZ_MBTG01000045.1"/>
</dbReference>
<reference evidence="3" key="1">
    <citation type="submission" date="2016-07" db="EMBL/GenBank/DDBJ databases">
        <authorList>
            <person name="Florea S."/>
            <person name="Webb J.S."/>
            <person name="Jaromczyk J."/>
            <person name="Schardl C.L."/>
        </authorList>
    </citation>
    <scope>NUCLEOTIDE SEQUENCE [LARGE SCALE GENOMIC DNA]</scope>
    <source>
        <strain evidence="3">CY1</strain>
    </source>
</reference>
<dbReference type="AlphaFoldDB" id="A0A1V4HAU3"/>
<dbReference type="EMBL" id="MBTG01000045">
    <property type="protein sequence ID" value="OPH48665.1"/>
    <property type="molecule type" value="Genomic_DNA"/>
</dbReference>
<dbReference type="SUPFAM" id="SSF53756">
    <property type="entry name" value="UDP-Glycosyltransferase/glycogen phosphorylase"/>
    <property type="match status" value="1"/>
</dbReference>
<evidence type="ECO:0000313" key="2">
    <source>
        <dbReference type="EMBL" id="OPH48665.1"/>
    </source>
</evidence>
<sequence>MNVLFVYYVPSGGVDTLNRLRCKALKPYGIHGDCLYYGWGAGMQNKPDIPYYVTRNDIEIKKIIDKGNYDAIVVTTDYASFPRFRLLGYTGKLVLEVQGYGPKDVARKELTLAIPYVNGNVAGLLNPRTPHIAALFEELFPAIPRFNFNNAFDSHYFTYRALPKAQEPIIGWLGRIQDNKNWREFLQIGHTLIHHGYPKLQLWMFEDHHLAVPEERVQFHELVEQLHLKEHLTLRSNVEHAQMPSYFSMIGDSGGLLCSTSKVEGAPYAVLEAMSCRCPVLSTYSDGVSSSIYHNTTGKYYQQGHIAQAIVEAKELMRNLELRESIRAAAQLLVERNFSTDAYAQHFKAMLESI</sequence>
<dbReference type="GO" id="GO:0016757">
    <property type="term" value="F:glycosyltransferase activity"/>
    <property type="evidence" value="ECO:0007669"/>
    <property type="project" value="InterPro"/>
</dbReference>
<dbReference type="Gene3D" id="3.40.50.2000">
    <property type="entry name" value="Glycogen Phosphorylase B"/>
    <property type="match status" value="1"/>
</dbReference>
<protein>
    <submittedName>
        <fullName evidence="2">Glycosyl transferase family 1</fullName>
    </submittedName>
</protein>
<evidence type="ECO:0000259" key="1">
    <source>
        <dbReference type="Pfam" id="PF00534"/>
    </source>
</evidence>
<proteinExistence type="predicted"/>
<dbReference type="Proteomes" id="UP000190626">
    <property type="component" value="Unassembled WGS sequence"/>
</dbReference>
<keyword evidence="2" id="KW-0808">Transferase</keyword>
<accession>A0A1V4HAU3</accession>
<dbReference type="PANTHER" id="PTHR12526">
    <property type="entry name" value="GLYCOSYLTRANSFERASE"/>
    <property type="match status" value="1"/>
</dbReference>
<dbReference type="CDD" id="cd03801">
    <property type="entry name" value="GT4_PimA-like"/>
    <property type="match status" value="1"/>
</dbReference>
<dbReference type="Pfam" id="PF00534">
    <property type="entry name" value="Glycos_transf_1"/>
    <property type="match status" value="1"/>
</dbReference>
<dbReference type="OrthoDB" id="158463at2"/>
<feature type="domain" description="Glycosyl transferase family 1" evidence="1">
    <location>
        <begin position="165"/>
        <end position="331"/>
    </location>
</feature>
<dbReference type="STRING" id="1469647.BC351_09445"/>
<dbReference type="PANTHER" id="PTHR12526:SF637">
    <property type="entry name" value="GLYCOSYLTRANSFERASE EPSF-RELATED"/>
    <property type="match status" value="1"/>
</dbReference>
<name>A0A1V4HAU3_9BACL</name>
<dbReference type="InterPro" id="IPR001296">
    <property type="entry name" value="Glyco_trans_1"/>
</dbReference>
<organism evidence="2 3">
    <name type="scientific">Paenibacillus ferrarius</name>
    <dbReference type="NCBI Taxonomy" id="1469647"/>
    <lineage>
        <taxon>Bacteria</taxon>
        <taxon>Bacillati</taxon>
        <taxon>Bacillota</taxon>
        <taxon>Bacilli</taxon>
        <taxon>Bacillales</taxon>
        <taxon>Paenibacillaceae</taxon>
        <taxon>Paenibacillus</taxon>
    </lineage>
</organism>
<gene>
    <name evidence="2" type="ORF">BC351_09445</name>
</gene>